<dbReference type="STRING" id="452084.AR438_07455"/>
<evidence type="ECO:0000256" key="3">
    <source>
        <dbReference type="ARBA" id="ARBA00022729"/>
    </source>
</evidence>
<dbReference type="EMBL" id="LLYZ01000005">
    <property type="protein sequence ID" value="KQK25440.1"/>
    <property type="molecule type" value="Genomic_DNA"/>
</dbReference>
<protein>
    <recommendedName>
        <fullName evidence="5">SD-repeat containing protein B domain-containing protein</fullName>
    </recommendedName>
</protein>
<feature type="domain" description="SD-repeat containing protein B" evidence="5">
    <location>
        <begin position="290"/>
        <end position="364"/>
    </location>
</feature>
<evidence type="ECO:0000313" key="7">
    <source>
        <dbReference type="Proteomes" id="UP000051682"/>
    </source>
</evidence>
<feature type="signal peptide" evidence="4">
    <location>
        <begin position="1"/>
        <end position="19"/>
    </location>
</feature>
<dbReference type="InterPro" id="IPR033764">
    <property type="entry name" value="Sdr_B"/>
</dbReference>
<gene>
    <name evidence="6" type="ORF">AR438_07455</name>
</gene>
<keyword evidence="7" id="KW-1185">Reference proteome</keyword>
<accession>A0A0Q3HRQ4</accession>
<evidence type="ECO:0000259" key="5">
    <source>
        <dbReference type="Pfam" id="PF17210"/>
    </source>
</evidence>
<comment type="caution">
    <text evidence="6">The sequence shown here is derived from an EMBL/GenBank/DDBJ whole genome shotgun (WGS) entry which is preliminary data.</text>
</comment>
<feature type="chain" id="PRO_5006203639" description="SD-repeat containing protein B domain-containing protein" evidence="4">
    <location>
        <begin position="20"/>
        <end position="599"/>
    </location>
</feature>
<evidence type="ECO:0000256" key="2">
    <source>
        <dbReference type="ARBA" id="ARBA00022525"/>
    </source>
</evidence>
<evidence type="ECO:0000256" key="1">
    <source>
        <dbReference type="ARBA" id="ARBA00004613"/>
    </source>
</evidence>
<dbReference type="OrthoDB" id="643861at2"/>
<dbReference type="Proteomes" id="UP000051682">
    <property type="component" value="Unassembled WGS sequence"/>
</dbReference>
<dbReference type="AlphaFoldDB" id="A0A0Q3HRQ4"/>
<keyword evidence="3 4" id="KW-0732">Signal</keyword>
<dbReference type="GO" id="GO:0005576">
    <property type="term" value="C:extracellular region"/>
    <property type="evidence" value="ECO:0007669"/>
    <property type="project" value="UniProtKB-SubCell"/>
</dbReference>
<proteinExistence type="predicted"/>
<name>A0A0Q3HRQ4_9FLAO</name>
<evidence type="ECO:0000256" key="4">
    <source>
        <dbReference type="SAM" id="SignalP"/>
    </source>
</evidence>
<dbReference type="InterPro" id="IPR013783">
    <property type="entry name" value="Ig-like_fold"/>
</dbReference>
<keyword evidence="2" id="KW-0964">Secreted</keyword>
<dbReference type="Gene3D" id="2.60.40.10">
    <property type="entry name" value="Immunoglobulins"/>
    <property type="match status" value="1"/>
</dbReference>
<reference evidence="6 7" key="1">
    <citation type="submission" date="2015-10" db="EMBL/GenBank/DDBJ databases">
        <title>Chryseobacterium aquaticum genome.</title>
        <authorList>
            <person name="Newman J.D."/>
            <person name="Ferguson M.B."/>
            <person name="Miller J.R."/>
        </authorList>
    </citation>
    <scope>NUCLEOTIDE SEQUENCE [LARGE SCALE GENOMIC DNA]</scope>
    <source>
        <strain evidence="6 7">KCTC 12483</strain>
    </source>
</reference>
<dbReference type="Pfam" id="PF17963">
    <property type="entry name" value="Big_9"/>
    <property type="match status" value="1"/>
</dbReference>
<sequence length="599" mass="63144">MMRKMFVLAGITVSLSANAQRAVSRIYSDFNGFWDSFSSVQPNNQHNLLGFTWDADGAGTVHSPITYSTGVNDAALVTAGVNFQTGTFISLPIYNIPNPGTSTFIGVGQAFGGNGNVSPVPVHNNMVEYLSDGLNGLGLGSAIFNIPQGSSISLNTMGIVPASIGDGIPDLIFTQMGSPSSANDTFYFQDANGNMVGTVYSVAFSTVPSIGSACWKFYNANVTPPAYNAGVSSGCSRDIRVLAADWSEFGLTSSNYGQAVKLIQSFSGTSDLAFIGAYNEESITFAASVAGTVYNDNNAGTPDGTGHSGATVKLYNNGIEIRTTTTNSTGFYFFDNINTNTYQGPYSIELVVPSGFSIVGNSNGTFSNSFPVLLANGTSMGNNFGINQPPVATNDVVSAHKNQSKIFSIINNDYDLNSGLLIPSTINLIPPSGATNITSTNGNVKGFTMSGQGSWSVDNNGILTFVPVQNFFNTASIVNYTIRDNANLISNPASITINVDYCMKPGLTGTPDGYTQIGISTQSARYRSWPLGPTKAEGGIPNGHLALESLSKGMVITRVANSGVITNPRKGMIIYDIASACIKLFNGTTWNCIKRTCND</sequence>
<evidence type="ECO:0000313" key="6">
    <source>
        <dbReference type="EMBL" id="KQK25440.1"/>
    </source>
</evidence>
<comment type="subcellular location">
    <subcellularLocation>
        <location evidence="1">Secreted</location>
    </subcellularLocation>
</comment>
<organism evidence="6 7">
    <name type="scientific">Chryseobacterium aquaticum</name>
    <dbReference type="NCBI Taxonomy" id="452084"/>
    <lineage>
        <taxon>Bacteria</taxon>
        <taxon>Pseudomonadati</taxon>
        <taxon>Bacteroidota</taxon>
        <taxon>Flavobacteriia</taxon>
        <taxon>Flavobacteriales</taxon>
        <taxon>Weeksellaceae</taxon>
        <taxon>Chryseobacterium group</taxon>
        <taxon>Chryseobacterium</taxon>
    </lineage>
</organism>
<dbReference type="SUPFAM" id="SSF49478">
    <property type="entry name" value="Cna protein B-type domain"/>
    <property type="match status" value="1"/>
</dbReference>
<dbReference type="Pfam" id="PF17210">
    <property type="entry name" value="SdrD_B"/>
    <property type="match status" value="1"/>
</dbReference>